<dbReference type="RefSeq" id="WP_343968006.1">
    <property type="nucleotide sequence ID" value="NZ_BAAAHK010000005.1"/>
</dbReference>
<dbReference type="PROSITE" id="PS51318">
    <property type="entry name" value="TAT"/>
    <property type="match status" value="1"/>
</dbReference>
<evidence type="ECO:0000256" key="3">
    <source>
        <dbReference type="SAM" id="SignalP"/>
    </source>
</evidence>
<feature type="transmembrane region" description="Helical" evidence="2">
    <location>
        <begin position="687"/>
        <end position="708"/>
    </location>
</feature>
<evidence type="ECO:0000313" key="4">
    <source>
        <dbReference type="EMBL" id="GAA0936394.1"/>
    </source>
</evidence>
<name>A0ABP4AK85_9ACTN</name>
<keyword evidence="3" id="KW-0732">Signal</keyword>
<dbReference type="EMBL" id="BAAAHK010000005">
    <property type="protein sequence ID" value="GAA0936394.1"/>
    <property type="molecule type" value="Genomic_DNA"/>
</dbReference>
<sequence length="777" mass="81401">MFRRRLRLSAAAGASLLIAASAAALAPAQAAATAAEDNPMVDVAIDSFSPSTPAPGQAVTITGRVTNTSQTTFEGSQATACIERDRLSTAAQVAAIPTEADVPVKDRNDCSGLTNPEASTFQEFDAPLAPKDSVPFTLVVPWSEWKISSEPGVYSVGVRFRGNVSKTDRTTAGLTRILMPVIPKTPLPGRVNAAVVLPLTHRPTLLADHLFANDSLAEAMAPTGQLGRLLALGQKRLVTWLVDPAMIDEARTIAESDSYKVAAGPGQTKAGTGRAIVKAWLEAFDKSRNVNPTVLLPYGDPDIASLAAAGDAADKIISSARSASERYNLRMPLSEQGNPSGLWLGDRQVDSKTLAAGSFGFAAQRDDDVNILPSSAWAANERPKLQPSPVYKVLTPEAPAPKYVKAVIADSALLAGGPDPASAKQPLQLQQRFAAETSLLAGKAGTWTVVVVPPRGWDNDGLSTSAVLQTMSTSPWITPVGINQVTSLAAGQTKAPAAPAETSGLSGGQLDKIRDLSSTTSTYESLLSDPAAQTPLSMTQGLLRSASLEWSATPNEAQRFVNYQRNAVAAQLKKVHLVTNKSKGQHDGIKVNLSGSKGSFPLTVENGLDVTIRVGLEVTATGNRNDLKIAQLHTLLLPAGQKGTFQVKASAEQNGVINATAQLVTAGKQPVGDSQPLVIQAAQYGSVGWILVGAAVALLFGTSIVRIYRRVRSERRNPTPKPEADALHPEPLPLEDLGQDDPATSPNGASHSDAPAPLVPGQSDLESLKEGVGTKDG</sequence>
<feature type="region of interest" description="Disordered" evidence="1">
    <location>
        <begin position="714"/>
        <end position="777"/>
    </location>
</feature>
<proteinExistence type="predicted"/>
<keyword evidence="2" id="KW-1133">Transmembrane helix</keyword>
<accession>A0ABP4AK85</accession>
<keyword evidence="2" id="KW-0812">Transmembrane</keyword>
<gene>
    <name evidence="4" type="ORF">GCM10009554_23890</name>
</gene>
<protein>
    <submittedName>
        <fullName evidence="4">DUF6049 family protein</fullName>
    </submittedName>
</protein>
<reference evidence="5" key="1">
    <citation type="journal article" date="2019" name="Int. J. Syst. Evol. Microbiol.">
        <title>The Global Catalogue of Microorganisms (GCM) 10K type strain sequencing project: providing services to taxonomists for standard genome sequencing and annotation.</title>
        <authorList>
            <consortium name="The Broad Institute Genomics Platform"/>
            <consortium name="The Broad Institute Genome Sequencing Center for Infectious Disease"/>
            <person name="Wu L."/>
            <person name="Ma J."/>
        </authorList>
    </citation>
    <scope>NUCLEOTIDE SEQUENCE [LARGE SCALE GENOMIC DNA]</scope>
    <source>
        <strain evidence="5">JCM 10977</strain>
    </source>
</reference>
<feature type="signal peptide" evidence="3">
    <location>
        <begin position="1"/>
        <end position="30"/>
    </location>
</feature>
<feature type="compositionally biased region" description="Basic and acidic residues" evidence="1">
    <location>
        <begin position="714"/>
        <end position="728"/>
    </location>
</feature>
<feature type="compositionally biased region" description="Basic and acidic residues" evidence="1">
    <location>
        <begin position="766"/>
        <end position="777"/>
    </location>
</feature>
<comment type="caution">
    <text evidence="4">The sequence shown here is derived from an EMBL/GenBank/DDBJ whole genome shotgun (WGS) entry which is preliminary data.</text>
</comment>
<dbReference type="Proteomes" id="UP001500542">
    <property type="component" value="Unassembled WGS sequence"/>
</dbReference>
<organism evidence="4 5">
    <name type="scientific">Kribbella koreensis</name>
    <dbReference type="NCBI Taxonomy" id="57909"/>
    <lineage>
        <taxon>Bacteria</taxon>
        <taxon>Bacillati</taxon>
        <taxon>Actinomycetota</taxon>
        <taxon>Actinomycetes</taxon>
        <taxon>Propionibacteriales</taxon>
        <taxon>Kribbellaceae</taxon>
        <taxon>Kribbella</taxon>
    </lineage>
</organism>
<keyword evidence="5" id="KW-1185">Reference proteome</keyword>
<evidence type="ECO:0000256" key="2">
    <source>
        <dbReference type="SAM" id="Phobius"/>
    </source>
</evidence>
<feature type="chain" id="PRO_5046020661" evidence="3">
    <location>
        <begin position="31"/>
        <end position="777"/>
    </location>
</feature>
<keyword evidence="2" id="KW-0472">Membrane</keyword>
<evidence type="ECO:0000256" key="1">
    <source>
        <dbReference type="SAM" id="MobiDB-lite"/>
    </source>
</evidence>
<dbReference type="InterPro" id="IPR006311">
    <property type="entry name" value="TAT_signal"/>
</dbReference>
<evidence type="ECO:0000313" key="5">
    <source>
        <dbReference type="Proteomes" id="UP001500542"/>
    </source>
</evidence>